<dbReference type="EMBL" id="CSAE01000351">
    <property type="protein sequence ID" value="COW15214.1"/>
    <property type="molecule type" value="Genomic_DNA"/>
</dbReference>
<evidence type="ECO:0000313" key="11">
    <source>
        <dbReference type="Proteomes" id="UP000039217"/>
    </source>
</evidence>
<dbReference type="Proteomes" id="UP000038802">
    <property type="component" value="Unassembled WGS sequence"/>
</dbReference>
<evidence type="ECO:0000313" key="9">
    <source>
        <dbReference type="EMBL" id="COW15214.1"/>
    </source>
</evidence>
<dbReference type="AntiFam" id="ANF00172">
    <property type="entry name" value="Shadow ORF (opposite lhr)"/>
</dbReference>
<evidence type="ECO:0000313" key="14">
    <source>
        <dbReference type="Proteomes" id="UP000046947"/>
    </source>
</evidence>
<dbReference type="EMBL" id="CNFU01001816">
    <property type="protein sequence ID" value="CKT79084.1"/>
    <property type="molecule type" value="Genomic_DNA"/>
</dbReference>
<dbReference type="Proteomes" id="UP000049023">
    <property type="component" value="Unassembled WGS sequence"/>
</dbReference>
<dbReference type="Proteomes" id="UP000048948">
    <property type="component" value="Unassembled WGS sequence"/>
</dbReference>
<evidence type="ECO:0000313" key="6">
    <source>
        <dbReference type="EMBL" id="CNV36723.1"/>
    </source>
</evidence>
<evidence type="ECO:0000313" key="8">
    <source>
        <dbReference type="EMBL" id="COV94049.1"/>
    </source>
</evidence>
<dbReference type="EMBL" id="CSAD01000392">
    <property type="protein sequence ID" value="COV90383.1"/>
    <property type="molecule type" value="Genomic_DNA"/>
</dbReference>
<name>A0A0T7PKH0_MYCTX</name>
<evidence type="ECO:0000313" key="13">
    <source>
        <dbReference type="Proteomes" id="UP000046680"/>
    </source>
</evidence>
<dbReference type="EMBL" id="CHKL01000075">
    <property type="protein sequence ID" value="COV94049.1"/>
    <property type="molecule type" value="Genomic_DNA"/>
</dbReference>
<dbReference type="EMBL" id="CNGE01000233">
    <property type="protein sequence ID" value="CKS26608.1"/>
    <property type="molecule type" value="Genomic_DNA"/>
</dbReference>
<dbReference type="Proteomes" id="UP000048600">
    <property type="component" value="Unassembled WGS sequence"/>
</dbReference>
<protein>
    <submittedName>
        <fullName evidence="9">Uncharacterized protein</fullName>
    </submittedName>
</protein>
<dbReference type="Proteomes" id="UP000045842">
    <property type="component" value="Unassembled WGS sequence"/>
</dbReference>
<accession>A0A0T7PKH0</accession>
<dbReference type="EMBL" id="CGCX01001652">
    <property type="protein sequence ID" value="CFR99033.1"/>
    <property type="molecule type" value="Genomic_DNA"/>
</dbReference>
<evidence type="ECO:0000313" key="16">
    <source>
        <dbReference type="Proteomes" id="UP000048948"/>
    </source>
</evidence>
<evidence type="ECO:0000313" key="3">
    <source>
        <dbReference type="EMBL" id="CKR02394.1"/>
    </source>
</evidence>
<dbReference type="EMBL" id="CFOH01001135">
    <property type="protein sequence ID" value="CFE79720.1"/>
    <property type="molecule type" value="Genomic_DNA"/>
</dbReference>
<dbReference type="EMBL" id="CNFT01000079">
    <property type="protein sequence ID" value="CKR02394.1"/>
    <property type="molecule type" value="Genomic_DNA"/>
</dbReference>
<evidence type="ECO:0000313" key="7">
    <source>
        <dbReference type="EMBL" id="COV90383.1"/>
    </source>
</evidence>
<evidence type="ECO:0000313" key="17">
    <source>
        <dbReference type="Proteomes" id="UP000049023"/>
    </source>
</evidence>
<organism evidence="9 10">
    <name type="scientific">Mycobacterium tuberculosis</name>
    <dbReference type="NCBI Taxonomy" id="1773"/>
    <lineage>
        <taxon>Bacteria</taxon>
        <taxon>Bacillati</taxon>
        <taxon>Actinomycetota</taxon>
        <taxon>Actinomycetes</taxon>
        <taxon>Mycobacteriales</taxon>
        <taxon>Mycobacteriaceae</taxon>
        <taxon>Mycobacterium</taxon>
        <taxon>Mycobacterium tuberculosis complex</taxon>
    </lineage>
</organism>
<dbReference type="Proteomes" id="UP000046947">
    <property type="component" value="Unassembled WGS sequence"/>
</dbReference>
<evidence type="ECO:0000313" key="10">
    <source>
        <dbReference type="Proteomes" id="UP000038802"/>
    </source>
</evidence>
<proteinExistence type="predicted"/>
<sequence length="143" mass="15913">MLGKQHPPRNLADLMTGPANALQPAGHRWWCLYLDHQIDRAHVDAQLQAGRRHHRFELPAFEVLFDNGALLLADRAMVGAGQHRRRSERLARAHDVRRGAAGNLLVGVWRELNPAARGVNFVEPCGKSLGQSSRIGEHDGRVV</sequence>
<reference evidence="9" key="1">
    <citation type="submission" date="2015-03" db="EMBL/GenBank/DDBJ databases">
        <authorList>
            <person name="Murphy D."/>
        </authorList>
    </citation>
    <scope>NUCLEOTIDE SEQUENCE [LARGE SCALE GENOMIC DNA]</scope>
    <source>
        <strain evidence="9">K00500041</strain>
    </source>
</reference>
<evidence type="ECO:0000313" key="5">
    <source>
        <dbReference type="EMBL" id="CKT79084.1"/>
    </source>
</evidence>
<evidence type="ECO:0000313" key="15">
    <source>
        <dbReference type="Proteomes" id="UP000048600"/>
    </source>
</evidence>
<reference evidence="10 11" key="2">
    <citation type="submission" date="2015-03" db="EMBL/GenBank/DDBJ databases">
        <authorList>
            <consortium name="Pathogen Informatics"/>
        </authorList>
    </citation>
    <scope>NUCLEOTIDE SEQUENCE [LARGE SCALE GENOMIC DNA]</scope>
    <source>
        <strain evidence="4 16">Bir 172</strain>
        <strain evidence="3 18">Bir 185</strain>
        <strain evidence="5 17">Bir 187</strain>
        <strain evidence="2 13">C09601061</strain>
        <strain evidence="6 11">D00501624</strain>
        <strain evidence="7 12">G09801536</strain>
        <strain evidence="1 14">H09601792</strain>
        <strain evidence="10">K00500041</strain>
        <strain evidence="8 15">P00601463</strain>
    </source>
</reference>
<gene>
    <name evidence="2" type="ORF">ERS007657_03430</name>
    <name evidence="6" type="ORF">ERS007661_02189</name>
    <name evidence="7" type="ORF">ERS007679_02678</name>
    <name evidence="1" type="ORF">ERS007688_04195</name>
    <name evidence="9" type="ORF">ERS007703_02897</name>
    <name evidence="8" type="ORF">ERS007741_01007</name>
    <name evidence="4" type="ORF">ERS027646_01551</name>
    <name evidence="3" type="ORF">ERS027659_00569</name>
    <name evidence="5" type="ORF">ERS027661_04744</name>
</gene>
<dbReference type="Proteomes" id="UP000046680">
    <property type="component" value="Unassembled WGS sequence"/>
</dbReference>
<evidence type="ECO:0000313" key="1">
    <source>
        <dbReference type="EMBL" id="CFE79720.1"/>
    </source>
</evidence>
<evidence type="ECO:0000313" key="12">
    <source>
        <dbReference type="Proteomes" id="UP000045842"/>
    </source>
</evidence>
<dbReference type="Proteomes" id="UP000039217">
    <property type="component" value="Unassembled WGS sequence"/>
</dbReference>
<dbReference type="Proteomes" id="UP000050164">
    <property type="component" value="Unassembled WGS sequence"/>
</dbReference>
<evidence type="ECO:0000313" key="18">
    <source>
        <dbReference type="Proteomes" id="UP000050164"/>
    </source>
</evidence>
<dbReference type="EMBL" id="CQQC01000725">
    <property type="protein sequence ID" value="CNV36723.1"/>
    <property type="molecule type" value="Genomic_DNA"/>
</dbReference>
<dbReference type="AlphaFoldDB" id="A0A0T7PKH0"/>
<evidence type="ECO:0000313" key="2">
    <source>
        <dbReference type="EMBL" id="CFR99033.1"/>
    </source>
</evidence>
<evidence type="ECO:0000313" key="4">
    <source>
        <dbReference type="EMBL" id="CKS26608.1"/>
    </source>
</evidence>